<dbReference type="HAMAP" id="MF_02009">
    <property type="entry name" value="Tyr_tRNA_synth_type4"/>
    <property type="match status" value="1"/>
</dbReference>
<evidence type="ECO:0000313" key="13">
    <source>
        <dbReference type="Proteomes" id="UP000590964"/>
    </source>
</evidence>
<dbReference type="InterPro" id="IPR050489">
    <property type="entry name" value="Tyr-tRNA_synthase"/>
</dbReference>
<dbReference type="Proteomes" id="UP000590964">
    <property type="component" value="Unassembled WGS sequence"/>
</dbReference>
<accession>A0A7J4JUD7</accession>
<keyword evidence="5 10" id="KW-0067">ATP-binding</keyword>
<evidence type="ECO:0000256" key="8">
    <source>
        <dbReference type="ARBA" id="ARBA00033323"/>
    </source>
</evidence>
<evidence type="ECO:0000256" key="1">
    <source>
        <dbReference type="ARBA" id="ARBA00013160"/>
    </source>
</evidence>
<dbReference type="AlphaFoldDB" id="A0A7J4JUD7"/>
<evidence type="ECO:0000256" key="6">
    <source>
        <dbReference type="ARBA" id="ARBA00022917"/>
    </source>
</evidence>
<keyword evidence="7 10" id="KW-0030">Aminoacyl-tRNA synthetase</keyword>
<dbReference type="GO" id="GO:0006437">
    <property type="term" value="P:tyrosyl-tRNA aminoacylation"/>
    <property type="evidence" value="ECO:0007669"/>
    <property type="project" value="InterPro"/>
</dbReference>
<dbReference type="GO" id="GO:0005737">
    <property type="term" value="C:cytoplasm"/>
    <property type="evidence" value="ECO:0007669"/>
    <property type="project" value="InterPro"/>
</dbReference>
<proteinExistence type="inferred from homology"/>
<reference evidence="12" key="2">
    <citation type="submission" date="2021-03" db="EMBL/GenBank/DDBJ databases">
        <authorList>
            <person name="Jaffe A."/>
        </authorList>
    </citation>
    <scope>NUCLEOTIDE SEQUENCE</scope>
    <source>
        <strain evidence="12">RIFCSPLOWO2_01_FULL_43_13</strain>
    </source>
</reference>
<evidence type="ECO:0000256" key="3">
    <source>
        <dbReference type="ARBA" id="ARBA00022598"/>
    </source>
</evidence>
<dbReference type="PANTHER" id="PTHR46264">
    <property type="entry name" value="TYROSINE-TRNA LIGASE"/>
    <property type="match status" value="1"/>
</dbReference>
<dbReference type="InterPro" id="IPR002305">
    <property type="entry name" value="aa-tRNA-synth_Ic"/>
</dbReference>
<dbReference type="EC" id="6.1.1.1" evidence="1"/>
<dbReference type="PANTHER" id="PTHR46264:SF4">
    <property type="entry name" value="TYROSINE--TRNA LIGASE, CYTOPLASMIC"/>
    <property type="match status" value="1"/>
</dbReference>
<dbReference type="Pfam" id="PF00579">
    <property type="entry name" value="tRNA-synt_1b"/>
    <property type="match status" value="1"/>
</dbReference>
<dbReference type="GO" id="GO:0005524">
    <property type="term" value="F:ATP binding"/>
    <property type="evidence" value="ECO:0007669"/>
    <property type="project" value="UniProtKB-KW"/>
</dbReference>
<keyword evidence="2" id="KW-0963">Cytoplasm</keyword>
<dbReference type="NCBIfam" id="NF006330">
    <property type="entry name" value="PRK08560.1"/>
    <property type="match status" value="1"/>
</dbReference>
<keyword evidence="3 10" id="KW-0436">Ligase</keyword>
<sequence>MDSESGLQLILRNTEEVMTLEDLRRFLETGMKLKHYIGFEISGKIHLGTGLMCMSKVKDFADAGVDVSLFLADWHAWINDKLGGDMEVIKKVAGDYFKEGLKASFECFGGDSEKLKFVLGSDLYHHNDDYWATVIDVSKNTTLGRMQRSITIMGRKEGEQVDFAKMLYPPMQVADIFIQGINLPHAGLDQRKAQVIAREVALKLKVKPLLDSAKKKIKPVAVHHHLILGLGKPPSWPIDKSNLQELWSELKMSKSKPNTCIFIHDSPEEIHSKIKNAFCPEGEAGFNPVLDWTKSLIFRDENSSFLVERPEKFGGTISYDSYATLEKDFLGKKLHPADLKNAVAEKLVKLLEPARKHFAKPKAKKMLEELEALSITH</sequence>
<comment type="similarity">
    <text evidence="10">Belongs to the class-I aminoacyl-tRNA synthetase family.</text>
</comment>
<reference evidence="12" key="3">
    <citation type="submission" date="2021-05" db="EMBL/GenBank/DDBJ databases">
        <title>Protein family content uncovers lineage relationships and bacterial pathway maintenance mechanisms in DPANN archaea.</title>
        <authorList>
            <person name="Castelle C.J."/>
            <person name="Meheust R."/>
            <person name="Jaffe A.L."/>
            <person name="Seitz K."/>
            <person name="Gong X."/>
            <person name="Baker B.J."/>
            <person name="Banfield J.F."/>
        </authorList>
    </citation>
    <scope>NUCLEOTIDE SEQUENCE</scope>
    <source>
        <strain evidence="12">RIFCSPLOWO2_01_FULL_43_13</strain>
    </source>
</reference>
<dbReference type="GO" id="GO:0004831">
    <property type="term" value="F:tyrosine-tRNA ligase activity"/>
    <property type="evidence" value="ECO:0007669"/>
    <property type="project" value="UniProtKB-EC"/>
</dbReference>
<dbReference type="PIRSF" id="PIRSF006588">
    <property type="entry name" value="TyrRS_arch_euk"/>
    <property type="match status" value="1"/>
</dbReference>
<dbReference type="InterPro" id="IPR023678">
    <property type="entry name" value="Tyr-tRNA-ligase_4"/>
</dbReference>
<evidence type="ECO:0000256" key="5">
    <source>
        <dbReference type="ARBA" id="ARBA00022840"/>
    </source>
</evidence>
<comment type="catalytic activity">
    <reaction evidence="9">
        <text>tRNA(Tyr) + L-tyrosine + ATP = L-tyrosyl-tRNA(Tyr) + AMP + diphosphate + H(+)</text>
        <dbReference type="Rhea" id="RHEA:10220"/>
        <dbReference type="Rhea" id="RHEA-COMP:9706"/>
        <dbReference type="Rhea" id="RHEA-COMP:9707"/>
        <dbReference type="ChEBI" id="CHEBI:15378"/>
        <dbReference type="ChEBI" id="CHEBI:30616"/>
        <dbReference type="ChEBI" id="CHEBI:33019"/>
        <dbReference type="ChEBI" id="CHEBI:58315"/>
        <dbReference type="ChEBI" id="CHEBI:78442"/>
        <dbReference type="ChEBI" id="CHEBI:78536"/>
        <dbReference type="ChEBI" id="CHEBI:456215"/>
        <dbReference type="EC" id="6.1.1.1"/>
    </reaction>
</comment>
<dbReference type="InterPro" id="IPR014729">
    <property type="entry name" value="Rossmann-like_a/b/a_fold"/>
</dbReference>
<dbReference type="EMBL" id="DUFW01000027">
    <property type="protein sequence ID" value="HIH21402.1"/>
    <property type="molecule type" value="Genomic_DNA"/>
</dbReference>
<reference evidence="13" key="1">
    <citation type="journal article" date="2020" name="bioRxiv">
        <title>A rank-normalized archaeal taxonomy based on genome phylogeny resolves widespread incomplete and uneven classifications.</title>
        <authorList>
            <person name="Rinke C."/>
            <person name="Chuvochina M."/>
            <person name="Mussig A.J."/>
            <person name="Chaumeil P.-A."/>
            <person name="Waite D.W."/>
            <person name="Whitman W.B."/>
            <person name="Parks D.H."/>
            <person name="Hugenholtz P."/>
        </authorList>
    </citation>
    <scope>NUCLEOTIDE SEQUENCE [LARGE SCALE GENOMIC DNA]</scope>
</reference>
<evidence type="ECO:0000256" key="2">
    <source>
        <dbReference type="ARBA" id="ARBA00022490"/>
    </source>
</evidence>
<dbReference type="SUPFAM" id="SSF52374">
    <property type="entry name" value="Nucleotidylyl transferase"/>
    <property type="match status" value="1"/>
</dbReference>
<keyword evidence="4 10" id="KW-0547">Nucleotide-binding</keyword>
<evidence type="ECO:0000256" key="7">
    <source>
        <dbReference type="ARBA" id="ARBA00023146"/>
    </source>
</evidence>
<keyword evidence="6 10" id="KW-0648">Protein biosynthesis</keyword>
<comment type="caution">
    <text evidence="11">The sequence shown here is derived from an EMBL/GenBank/DDBJ whole genome shotgun (WGS) entry which is preliminary data.</text>
</comment>
<dbReference type="Gene3D" id="3.40.50.620">
    <property type="entry name" value="HUPs"/>
    <property type="match status" value="2"/>
</dbReference>
<organism evidence="11 13">
    <name type="scientific">Candidatus Iainarchaeum sp</name>
    <dbReference type="NCBI Taxonomy" id="3101447"/>
    <lineage>
        <taxon>Archaea</taxon>
        <taxon>Candidatus Iainarchaeota</taxon>
        <taxon>Candidatus Iainarchaeia</taxon>
        <taxon>Candidatus Iainarchaeales</taxon>
        <taxon>Candidatus Iainarchaeaceae</taxon>
        <taxon>Candidatus Iainarchaeum</taxon>
    </lineage>
</organism>
<dbReference type="Proteomes" id="UP000680185">
    <property type="component" value="Unassembled WGS sequence"/>
</dbReference>
<dbReference type="EMBL" id="JAGVWB010000011">
    <property type="protein sequence ID" value="MBS3058133.1"/>
    <property type="molecule type" value="Genomic_DNA"/>
</dbReference>
<evidence type="ECO:0000313" key="12">
    <source>
        <dbReference type="EMBL" id="MBS3058133.1"/>
    </source>
</evidence>
<evidence type="ECO:0000256" key="9">
    <source>
        <dbReference type="ARBA" id="ARBA00048248"/>
    </source>
</evidence>
<protein>
    <recommendedName>
        <fullName evidence="1">tyrosine--tRNA ligase</fullName>
        <ecNumber evidence="1">6.1.1.1</ecNumber>
    </recommendedName>
    <alternativeName>
        <fullName evidence="8">Tyrosyl-tRNA synthetase</fullName>
    </alternativeName>
</protein>
<evidence type="ECO:0000313" key="11">
    <source>
        <dbReference type="EMBL" id="HIH21402.1"/>
    </source>
</evidence>
<dbReference type="InterPro" id="IPR023617">
    <property type="entry name" value="Tyr-tRNA-ligase_arc/euk-type"/>
</dbReference>
<name>A0A7J4JUD7_9ARCH</name>
<gene>
    <name evidence="11" type="ORF">HA222_01910</name>
    <name evidence="12" type="ORF">J4478_01905</name>
</gene>
<evidence type="ECO:0000256" key="10">
    <source>
        <dbReference type="RuleBase" id="RU363036"/>
    </source>
</evidence>
<evidence type="ECO:0000256" key="4">
    <source>
        <dbReference type="ARBA" id="ARBA00022741"/>
    </source>
</evidence>